<evidence type="ECO:0000313" key="1">
    <source>
        <dbReference type="EMBL" id="WTR75913.1"/>
    </source>
</evidence>
<sequence>MNDLASAAEQAADDANEPADTLALAVTAAIASEGLGKGLGHEWAIYTPQDAAVVASAINATLQDSVTNLRLLEQAVRHIAARGEVSIPAPSESGEDNLADALDCLTSTADEIQAHLKLLPTAIRTLDVASCTYQSPQDTYDTVMAVAALFGGQAKTITNLEDCRADQGDADDPCGCVLEISAPGERYFFDYSDSGWSLLRHGAAVTDAEGNMSWTGTSCLDVKDAIVHPHQLVEQIRRIMDVHAAGA</sequence>
<proteinExistence type="predicted"/>
<name>A0ABZ1LMY8_9ACTN</name>
<keyword evidence="1" id="KW-0614">Plasmid</keyword>
<organism evidence="1 2">
    <name type="scientific">Streptomyces zaomyceticus</name>
    <dbReference type="NCBI Taxonomy" id="68286"/>
    <lineage>
        <taxon>Bacteria</taxon>
        <taxon>Bacillati</taxon>
        <taxon>Actinomycetota</taxon>
        <taxon>Actinomycetes</taxon>
        <taxon>Kitasatosporales</taxon>
        <taxon>Streptomycetaceae</taxon>
        <taxon>Streptomyces</taxon>
    </lineage>
</organism>
<dbReference type="EMBL" id="CP108189">
    <property type="protein sequence ID" value="WTR75913.1"/>
    <property type="molecule type" value="Genomic_DNA"/>
</dbReference>
<dbReference type="Proteomes" id="UP001622594">
    <property type="component" value="Plasmid unnamed1"/>
</dbReference>
<accession>A0ABZ1LMY8</accession>
<dbReference type="RefSeq" id="WP_327166794.1">
    <property type="nucleotide sequence ID" value="NZ_CP108189.1"/>
</dbReference>
<geneLocation type="plasmid" evidence="1 2">
    <name>unnamed1</name>
</geneLocation>
<protein>
    <submittedName>
        <fullName evidence="1">Uncharacterized protein</fullName>
    </submittedName>
</protein>
<gene>
    <name evidence="1" type="ORF">OG814_42435</name>
</gene>
<keyword evidence="2" id="KW-1185">Reference proteome</keyword>
<evidence type="ECO:0000313" key="2">
    <source>
        <dbReference type="Proteomes" id="UP001622594"/>
    </source>
</evidence>
<reference evidence="1 2" key="1">
    <citation type="submission" date="2022-10" db="EMBL/GenBank/DDBJ databases">
        <title>The complete genomes of actinobacterial strains from the NBC collection.</title>
        <authorList>
            <person name="Joergensen T.S."/>
            <person name="Alvarez Arevalo M."/>
            <person name="Sterndorff E.B."/>
            <person name="Faurdal D."/>
            <person name="Vuksanovic O."/>
            <person name="Mourched A.-S."/>
            <person name="Charusanti P."/>
            <person name="Shaw S."/>
            <person name="Blin K."/>
            <person name="Weber T."/>
        </authorList>
    </citation>
    <scope>NUCLEOTIDE SEQUENCE [LARGE SCALE GENOMIC DNA]</scope>
    <source>
        <strain evidence="1 2">NBC_00123</strain>
        <plasmid evidence="1 2">unnamed1</plasmid>
    </source>
</reference>